<gene>
    <name evidence="1" type="ORF">COT04_02615</name>
</gene>
<accession>A0A2M6YPB8</accession>
<evidence type="ECO:0000313" key="1">
    <source>
        <dbReference type="EMBL" id="PIU32962.1"/>
    </source>
</evidence>
<dbReference type="AlphaFoldDB" id="A0A2M6YPB8"/>
<organism evidence="1 2">
    <name type="scientific">Candidatus Shapirobacteria bacterium CG07_land_8_20_14_0_80_39_12</name>
    <dbReference type="NCBI Taxonomy" id="1974480"/>
    <lineage>
        <taxon>Bacteria</taxon>
        <taxon>Candidatus Shapironibacteriota</taxon>
    </lineage>
</organism>
<evidence type="ECO:0000313" key="2">
    <source>
        <dbReference type="Proteomes" id="UP000229559"/>
    </source>
</evidence>
<dbReference type="Proteomes" id="UP000229559">
    <property type="component" value="Unassembled WGS sequence"/>
</dbReference>
<dbReference type="PANTHER" id="PTHR28055">
    <property type="entry name" value="ALTERED INHERITANCE OF MITOCHONDRIA PROTEIN 41, MITOCHONDRIAL"/>
    <property type="match status" value="1"/>
</dbReference>
<dbReference type="Gene3D" id="1.10.10.410">
    <property type="match status" value="1"/>
</dbReference>
<proteinExistence type="predicted"/>
<dbReference type="EMBL" id="PEXA01000070">
    <property type="protein sequence ID" value="PIU32962.1"/>
    <property type="molecule type" value="Genomic_DNA"/>
</dbReference>
<dbReference type="GO" id="GO:0016740">
    <property type="term" value="F:transferase activity"/>
    <property type="evidence" value="ECO:0007669"/>
    <property type="project" value="UniProtKB-KW"/>
</dbReference>
<dbReference type="InterPro" id="IPR003789">
    <property type="entry name" value="Asn/Gln_tRNA_amidoTrase-B-like"/>
</dbReference>
<dbReference type="GO" id="GO:0016884">
    <property type="term" value="F:carbon-nitrogen ligase activity, with glutamine as amido-N-donor"/>
    <property type="evidence" value="ECO:0007669"/>
    <property type="project" value="InterPro"/>
</dbReference>
<protein>
    <submittedName>
        <fullName evidence="1">Glutamyl-tRNA amidotransferase</fullName>
    </submittedName>
</protein>
<dbReference type="SUPFAM" id="SSF89095">
    <property type="entry name" value="GatB/YqeY motif"/>
    <property type="match status" value="1"/>
</dbReference>
<dbReference type="InterPro" id="IPR023168">
    <property type="entry name" value="GatB_Yqey_C_2"/>
</dbReference>
<comment type="caution">
    <text evidence="1">The sequence shown here is derived from an EMBL/GenBank/DDBJ whole genome shotgun (WGS) entry which is preliminary data.</text>
</comment>
<dbReference type="PANTHER" id="PTHR28055:SF1">
    <property type="entry name" value="ALTERED INHERITANCE OF MITOCHONDRIA PROTEIN 41, MITOCHONDRIAL"/>
    <property type="match status" value="1"/>
</dbReference>
<name>A0A2M6YPB8_9BACT</name>
<dbReference type="InterPro" id="IPR019004">
    <property type="entry name" value="YqeY/Aim41"/>
</dbReference>
<reference evidence="2" key="1">
    <citation type="submission" date="2017-09" db="EMBL/GenBank/DDBJ databases">
        <title>Depth-based differentiation of microbial function through sediment-hosted aquifers and enrichment of novel symbionts in the deep terrestrial subsurface.</title>
        <authorList>
            <person name="Probst A.J."/>
            <person name="Ladd B."/>
            <person name="Jarett J.K."/>
            <person name="Geller-Mcgrath D.E."/>
            <person name="Sieber C.M.K."/>
            <person name="Emerson J.B."/>
            <person name="Anantharaman K."/>
            <person name="Thomas B.C."/>
            <person name="Malmstrom R."/>
            <person name="Stieglmeier M."/>
            <person name="Klingl A."/>
            <person name="Woyke T."/>
            <person name="Ryan C.M."/>
            <person name="Banfield J.F."/>
        </authorList>
    </citation>
    <scope>NUCLEOTIDE SEQUENCE [LARGE SCALE GENOMIC DNA]</scope>
</reference>
<dbReference type="Gene3D" id="1.10.1510.10">
    <property type="entry name" value="Uncharacterised protein YqeY/AIM41 PF09424, N-terminal domain"/>
    <property type="match status" value="1"/>
</dbReference>
<keyword evidence="1" id="KW-0808">Transferase</keyword>
<dbReference type="InterPro" id="IPR042184">
    <property type="entry name" value="YqeY/Aim41_N"/>
</dbReference>
<sequence>MLLEKIQEDLKTALKEKKEAQVSTLRLLISEIHNRQIEKQADLNDEDVMAVIRKGVKQRQEAIEAYEKGGRQDLADKEKQEAEILSNYLPQEMSTTELEKITKEVIEEVGAFGPGDFGKVMGVVMSKVKGRIDGAKVAAAVKKLI</sequence>
<dbReference type="Pfam" id="PF09424">
    <property type="entry name" value="YqeY"/>
    <property type="match status" value="1"/>
</dbReference>